<dbReference type="Proteomes" id="UP000290289">
    <property type="component" value="Chromosome 12"/>
</dbReference>
<gene>
    <name evidence="3" type="ORF">DVH24_004495</name>
</gene>
<dbReference type="PANTHER" id="PTHR47926">
    <property type="entry name" value="PENTATRICOPEPTIDE REPEAT-CONTAINING PROTEIN"/>
    <property type="match status" value="1"/>
</dbReference>
<accession>A0A498IGE7</accession>
<reference evidence="3 4" key="1">
    <citation type="submission" date="2018-10" db="EMBL/GenBank/DDBJ databases">
        <title>A high-quality apple genome assembly.</title>
        <authorList>
            <person name="Hu J."/>
        </authorList>
    </citation>
    <scope>NUCLEOTIDE SEQUENCE [LARGE SCALE GENOMIC DNA]</scope>
    <source>
        <strain evidence="4">cv. HFTH1</strain>
        <tissue evidence="3">Young leaf</tissue>
    </source>
</reference>
<dbReference type="Gene3D" id="1.25.40.10">
    <property type="entry name" value="Tetratricopeptide repeat domain"/>
    <property type="match status" value="4"/>
</dbReference>
<dbReference type="NCBIfam" id="TIGR00756">
    <property type="entry name" value="PPR"/>
    <property type="match status" value="4"/>
</dbReference>
<name>A0A498IGE7_MALDO</name>
<dbReference type="AlphaFoldDB" id="A0A498IGE7"/>
<protein>
    <recommendedName>
        <fullName evidence="5">DYW domain-containing protein</fullName>
    </recommendedName>
</protein>
<dbReference type="InterPro" id="IPR011990">
    <property type="entry name" value="TPR-like_helical_dom_sf"/>
</dbReference>
<sequence length="529" mass="58618">MKTLICRSPFSHLILRKSHTSACSLFTETQKAHTHSLQARNSDAFWHARQLFDETPALSVVSATTIIGQFARQHRHEEAIYLFSRMLVLSIVPNEFTFGTVIHSSTALRDLSIGKQLHACATKTGLRSNIFVGSAILDLYSKLSVSQDAQRAFEDTQYPNVVSYTTLICAYLKKEKLEDALLLFRGMPVRNVVSWNAMIGGYSQTGHNEEAVNLFAEMLRDGLVPTHSTFPCAIIAAANIAALGMGRSFHACAVKFLGKLDVFIGNSLISFYAKCGSMEDSLLVFVKLEGKNIVSWNAVICGYAQNGKGEEAIGFFERMRVSGCRPNSVTLLGLLWACNHAGLVDEGYSYFHQARTEDSSILKPEHYACMVDLLSRSGCFTQAEEFICNLPFEPGIGFWKALLGGCQIHSNTELGEFAARKILDLDPEDVSSYVMVSNAHSAAGRWQSVSTVRREMKEKGLKSVPGCSWIEVRNKVHVFVTGDKNHAQLNEIFTMLKILYRAFKGEVCRQAPASPIDMSNCHKASKLLQ</sequence>
<dbReference type="PROSITE" id="PS51375">
    <property type="entry name" value="PPR"/>
    <property type="match status" value="5"/>
</dbReference>
<dbReference type="FunFam" id="1.25.40.10:FF:000719">
    <property type="entry name" value="Pentatricopeptide repeat-containing protein mitochondrial"/>
    <property type="match status" value="1"/>
</dbReference>
<dbReference type="GO" id="GO:0009451">
    <property type="term" value="P:RNA modification"/>
    <property type="evidence" value="ECO:0007669"/>
    <property type="project" value="InterPro"/>
</dbReference>
<evidence type="ECO:0000313" key="3">
    <source>
        <dbReference type="EMBL" id="RXH80581.1"/>
    </source>
</evidence>
<feature type="repeat" description="PPR" evidence="2">
    <location>
        <begin position="429"/>
        <end position="463"/>
    </location>
</feature>
<evidence type="ECO:0000256" key="2">
    <source>
        <dbReference type="PROSITE-ProRule" id="PRU00708"/>
    </source>
</evidence>
<evidence type="ECO:0008006" key="5">
    <source>
        <dbReference type="Google" id="ProtNLM"/>
    </source>
</evidence>
<feature type="repeat" description="PPR" evidence="2">
    <location>
        <begin position="160"/>
        <end position="190"/>
    </location>
</feature>
<dbReference type="InterPro" id="IPR046960">
    <property type="entry name" value="PPR_At4g14850-like_plant"/>
</dbReference>
<feature type="repeat" description="PPR" evidence="2">
    <location>
        <begin position="59"/>
        <end position="93"/>
    </location>
</feature>
<keyword evidence="1" id="KW-0677">Repeat</keyword>
<dbReference type="Pfam" id="PF13041">
    <property type="entry name" value="PPR_2"/>
    <property type="match status" value="3"/>
</dbReference>
<feature type="repeat" description="PPR" evidence="2">
    <location>
        <begin position="191"/>
        <end position="225"/>
    </location>
</feature>
<evidence type="ECO:0000313" key="4">
    <source>
        <dbReference type="Proteomes" id="UP000290289"/>
    </source>
</evidence>
<dbReference type="InterPro" id="IPR002885">
    <property type="entry name" value="PPR_rpt"/>
</dbReference>
<evidence type="ECO:0000256" key="1">
    <source>
        <dbReference type="ARBA" id="ARBA00022737"/>
    </source>
</evidence>
<comment type="caution">
    <text evidence="3">The sequence shown here is derived from an EMBL/GenBank/DDBJ whole genome shotgun (WGS) entry which is preliminary data.</text>
</comment>
<dbReference type="FunFam" id="1.25.40.10:FF:000442">
    <property type="entry name" value="Pentatricopeptide repeat-containing protein At3g49710"/>
    <property type="match status" value="1"/>
</dbReference>
<keyword evidence="4" id="KW-1185">Reference proteome</keyword>
<dbReference type="STRING" id="3750.A0A498IGE7"/>
<dbReference type="InterPro" id="IPR046848">
    <property type="entry name" value="E_motif"/>
</dbReference>
<dbReference type="EMBL" id="RDQH01000338">
    <property type="protein sequence ID" value="RXH80581.1"/>
    <property type="molecule type" value="Genomic_DNA"/>
</dbReference>
<proteinExistence type="predicted"/>
<organism evidence="3 4">
    <name type="scientific">Malus domestica</name>
    <name type="common">Apple</name>
    <name type="synonym">Pyrus malus</name>
    <dbReference type="NCBI Taxonomy" id="3750"/>
    <lineage>
        <taxon>Eukaryota</taxon>
        <taxon>Viridiplantae</taxon>
        <taxon>Streptophyta</taxon>
        <taxon>Embryophyta</taxon>
        <taxon>Tracheophyta</taxon>
        <taxon>Spermatophyta</taxon>
        <taxon>Magnoliopsida</taxon>
        <taxon>eudicotyledons</taxon>
        <taxon>Gunneridae</taxon>
        <taxon>Pentapetalae</taxon>
        <taxon>rosids</taxon>
        <taxon>fabids</taxon>
        <taxon>Rosales</taxon>
        <taxon>Rosaceae</taxon>
        <taxon>Amygdaloideae</taxon>
        <taxon>Maleae</taxon>
        <taxon>Malus</taxon>
    </lineage>
</organism>
<dbReference type="Pfam" id="PF20431">
    <property type="entry name" value="E_motif"/>
    <property type="match status" value="1"/>
</dbReference>
<dbReference type="GO" id="GO:0003723">
    <property type="term" value="F:RNA binding"/>
    <property type="evidence" value="ECO:0007669"/>
    <property type="project" value="InterPro"/>
</dbReference>
<dbReference type="FunFam" id="1.25.40.10:FF:000144">
    <property type="entry name" value="Pentatricopeptide repeat-containing protein, mitochondrial"/>
    <property type="match status" value="1"/>
</dbReference>
<feature type="repeat" description="PPR" evidence="2">
    <location>
        <begin position="292"/>
        <end position="326"/>
    </location>
</feature>
<dbReference type="PANTHER" id="PTHR47926:SF357">
    <property type="entry name" value="PENTATRICOPEPTIDE REPEAT-CONTAINING PROTEIN"/>
    <property type="match status" value="1"/>
</dbReference>